<gene>
    <name evidence="2" type="ORF">FB561_4231</name>
</gene>
<accession>A0A561BW11</accession>
<comment type="caution">
    <text evidence="2">The sequence shown here is derived from an EMBL/GenBank/DDBJ whole genome shotgun (WGS) entry which is preliminary data.</text>
</comment>
<dbReference type="RefSeq" id="WP_145809145.1">
    <property type="nucleotide sequence ID" value="NZ_VIVK01000001.1"/>
</dbReference>
<evidence type="ECO:0000313" key="2">
    <source>
        <dbReference type="EMBL" id="TWD83076.1"/>
    </source>
</evidence>
<keyword evidence="1" id="KW-1133">Transmembrane helix</keyword>
<feature type="transmembrane region" description="Helical" evidence="1">
    <location>
        <begin position="12"/>
        <end position="35"/>
    </location>
</feature>
<protein>
    <submittedName>
        <fullName evidence="2">Uncharacterized protein</fullName>
    </submittedName>
</protein>
<keyword evidence="1" id="KW-0812">Transmembrane</keyword>
<proteinExistence type="predicted"/>
<keyword evidence="1" id="KW-0472">Membrane</keyword>
<keyword evidence="3" id="KW-1185">Reference proteome</keyword>
<evidence type="ECO:0000313" key="3">
    <source>
        <dbReference type="Proteomes" id="UP000318380"/>
    </source>
</evidence>
<name>A0A561BW11_9ACTN</name>
<reference evidence="2 3" key="1">
    <citation type="submission" date="2019-06" db="EMBL/GenBank/DDBJ databases">
        <title>Sequencing the genomes of 1000 actinobacteria strains.</title>
        <authorList>
            <person name="Klenk H.-P."/>
        </authorList>
    </citation>
    <scope>NUCLEOTIDE SEQUENCE [LARGE SCALE GENOMIC DNA]</scope>
    <source>
        <strain evidence="2 3">DSM 24683</strain>
    </source>
</reference>
<dbReference type="EMBL" id="VIVK01000001">
    <property type="protein sequence ID" value="TWD83076.1"/>
    <property type="molecule type" value="Genomic_DNA"/>
</dbReference>
<evidence type="ECO:0000256" key="1">
    <source>
        <dbReference type="SAM" id="Phobius"/>
    </source>
</evidence>
<organism evidence="2 3">
    <name type="scientific">Kribbella amoyensis</name>
    <dbReference type="NCBI Taxonomy" id="996641"/>
    <lineage>
        <taxon>Bacteria</taxon>
        <taxon>Bacillati</taxon>
        <taxon>Actinomycetota</taxon>
        <taxon>Actinomycetes</taxon>
        <taxon>Propionibacteriales</taxon>
        <taxon>Kribbellaceae</taxon>
        <taxon>Kribbella</taxon>
    </lineage>
</organism>
<dbReference type="OrthoDB" id="3747751at2"/>
<sequence>MSDFPRRSTEWVTFVARTLVLLTGAALIVAVVIEFFRDDEVSTAALIVGAVLLVLPLVVDRLEKFSVTPQGFDFEFTQQVANLGAPKTAGLLEQTGMARDLETYAFVYNELTDPDLLPYRKRLLDKLVAEATSAATTHRFDAEEVHKLFYAGSPVMRVLALGLMEGDPSLLSPDILRSAIAESRTGNEQYHGLKLAERAWPRLSQPTRTELSALIRSDVHIHEDPDRTRLAQRILARPVTN</sequence>
<dbReference type="AlphaFoldDB" id="A0A561BW11"/>
<feature type="transmembrane region" description="Helical" evidence="1">
    <location>
        <begin position="41"/>
        <end position="59"/>
    </location>
</feature>
<dbReference type="Proteomes" id="UP000318380">
    <property type="component" value="Unassembled WGS sequence"/>
</dbReference>